<dbReference type="HAMAP" id="MF_00203">
    <property type="entry name" value="UvrC"/>
    <property type="match status" value="1"/>
</dbReference>
<dbReference type="GO" id="GO:0009381">
    <property type="term" value="F:excinuclease ABC activity"/>
    <property type="evidence" value="ECO:0007669"/>
    <property type="project" value="UniProtKB-UniRule"/>
</dbReference>
<evidence type="ECO:0000256" key="8">
    <source>
        <dbReference type="SAM" id="MobiDB-lite"/>
    </source>
</evidence>
<evidence type="ECO:0000256" key="6">
    <source>
        <dbReference type="ARBA" id="ARBA00023236"/>
    </source>
</evidence>
<comment type="caution">
    <text evidence="12">The sequence shown here is derived from an EMBL/GenBank/DDBJ whole genome shotgun (WGS) entry which is preliminary data.</text>
</comment>
<dbReference type="NCBIfam" id="NF001824">
    <property type="entry name" value="PRK00558.1-5"/>
    <property type="match status" value="1"/>
</dbReference>
<dbReference type="Gene3D" id="3.40.1440.10">
    <property type="entry name" value="GIY-YIG endonuclease"/>
    <property type="match status" value="1"/>
</dbReference>
<dbReference type="InterPro" id="IPR035901">
    <property type="entry name" value="GIY-YIG_endonuc_sf"/>
</dbReference>
<evidence type="ECO:0000256" key="4">
    <source>
        <dbReference type="ARBA" id="ARBA00022881"/>
    </source>
</evidence>
<dbReference type="PROSITE" id="PS50164">
    <property type="entry name" value="GIY_YIG"/>
    <property type="match status" value="1"/>
</dbReference>
<dbReference type="GO" id="GO:0009432">
    <property type="term" value="P:SOS response"/>
    <property type="evidence" value="ECO:0007669"/>
    <property type="project" value="UniProtKB-UniRule"/>
</dbReference>
<accession>A0A7Y0E1I2</accession>
<evidence type="ECO:0000256" key="3">
    <source>
        <dbReference type="ARBA" id="ARBA00022769"/>
    </source>
</evidence>
<dbReference type="InterPro" id="IPR047296">
    <property type="entry name" value="GIY-YIG_UvrC_Cho"/>
</dbReference>
<dbReference type="Pfam" id="PF22920">
    <property type="entry name" value="UvrC_RNaseH"/>
    <property type="match status" value="1"/>
</dbReference>
<dbReference type="InterPro" id="IPR003583">
    <property type="entry name" value="Hlx-hairpin-Hlx_DNA-bd_motif"/>
</dbReference>
<feature type="domain" description="UvrC family homology region profile" evidence="11">
    <location>
        <begin position="294"/>
        <end position="542"/>
    </location>
</feature>
<dbReference type="InterPro" id="IPR050066">
    <property type="entry name" value="UvrABC_protein_C"/>
</dbReference>
<dbReference type="InterPro" id="IPR004791">
    <property type="entry name" value="UvrC"/>
</dbReference>
<keyword evidence="2 7" id="KW-0227">DNA damage</keyword>
<keyword evidence="13" id="KW-1185">Reference proteome</keyword>
<dbReference type="GO" id="GO:0005737">
    <property type="term" value="C:cytoplasm"/>
    <property type="evidence" value="ECO:0007669"/>
    <property type="project" value="UniProtKB-SubCell"/>
</dbReference>
<dbReference type="InterPro" id="IPR001943">
    <property type="entry name" value="UVR_dom"/>
</dbReference>
<comment type="subunit">
    <text evidence="7">Interacts with UvrB in an incision complex.</text>
</comment>
<comment type="function">
    <text evidence="7">The UvrABC repair system catalyzes the recognition and processing of DNA lesions. UvrC both incises the 5' and 3' sides of the lesion. The N-terminal half is responsible for the 3' incision and the C-terminal half is responsible for the 5' incision.</text>
</comment>
<dbReference type="CDD" id="cd10434">
    <property type="entry name" value="GIY-YIG_UvrC_Cho"/>
    <property type="match status" value="1"/>
</dbReference>
<evidence type="ECO:0000259" key="10">
    <source>
        <dbReference type="PROSITE" id="PS50164"/>
    </source>
</evidence>
<evidence type="ECO:0000259" key="11">
    <source>
        <dbReference type="PROSITE" id="PS50165"/>
    </source>
</evidence>
<evidence type="ECO:0000256" key="7">
    <source>
        <dbReference type="HAMAP-Rule" id="MF_00203"/>
    </source>
</evidence>
<dbReference type="PANTHER" id="PTHR30562:SF1">
    <property type="entry name" value="UVRABC SYSTEM PROTEIN C"/>
    <property type="match status" value="1"/>
</dbReference>
<dbReference type="PANTHER" id="PTHR30562">
    <property type="entry name" value="UVRC/OXIDOREDUCTASE"/>
    <property type="match status" value="1"/>
</dbReference>
<dbReference type="EMBL" id="JABBNT010000004">
    <property type="protein sequence ID" value="NMM45522.1"/>
    <property type="molecule type" value="Genomic_DNA"/>
</dbReference>
<dbReference type="InterPro" id="IPR000305">
    <property type="entry name" value="GIY-YIG_endonuc"/>
</dbReference>
<dbReference type="SUPFAM" id="SSF47781">
    <property type="entry name" value="RuvA domain 2-like"/>
    <property type="match status" value="1"/>
</dbReference>
<dbReference type="SMART" id="SM00278">
    <property type="entry name" value="HhH1"/>
    <property type="match status" value="2"/>
</dbReference>
<name>A0A7Y0E1I2_9PROT</name>
<keyword evidence="5 7" id="KW-0234">DNA repair</keyword>
<sequence length="672" mass="73394">MAGKNQTPTDALDSIPAMPDRDSVSMDGDDAAGGSERRLTRGAAVVKSYLGHLGSDPGVYRMISADGEPLYVGKAHNLKRRVTTYSRPERLPIRLQRMVAETATMEFVTCANEVEALLLENNLIKRLMPRYNVLLRDDKTFPDILIRGDHPYPQIVKHRGARDVKGDYFGPFASAGSVNRTLNVLQRAFLLRNCSDGVFRGRSRPCLQYQIKRCSAPCVGYISETDYAATVEQAKAFLSGRSQEVKDALATGMQKASESLDFEQAAKLRDRLRAMAQVQSSQDINIEGVGDADVVALEQRGGQSCIQVFFYRGGRNNGNRAYFPSHDKQMEAGTVLAGFLGQFYENRPPPKDVIVNLAPAQMDLLVEALSVKAGRRVALAVPQRGGRRKAVEHAAENAREALDRRLAESSSQRRLLASLAELAGLDAPPERVEVYDNSHISGRQAIGGMIVAGPEGFTKGQYRKFNIRGEATTAASAPVGLSDAAAPYVPSGGDDYAMTREVIQRRFARALKEDPERTSGVWPDLVILDGGKGQLSAALEALEELGLADEVPVMAVAKGPEREAGRERVILPGTEEPILLPPRDPVLYFIQRLRDEAHRFAIGSHRKRRAKEQAANPLDEIPGIGAKRKKALMLYFGSAKGVSRASIADLEKVDGISNAVARKIFGHFHPTG</sequence>
<evidence type="ECO:0000256" key="5">
    <source>
        <dbReference type="ARBA" id="ARBA00023204"/>
    </source>
</evidence>
<dbReference type="Gene3D" id="3.30.420.340">
    <property type="entry name" value="UvrC, RNAse H endonuclease domain"/>
    <property type="match status" value="1"/>
</dbReference>
<dbReference type="PROSITE" id="PS50151">
    <property type="entry name" value="UVR"/>
    <property type="match status" value="1"/>
</dbReference>
<dbReference type="AlphaFoldDB" id="A0A7Y0E1I2"/>
<keyword evidence="4 7" id="KW-0267">Excision nuclease</keyword>
<dbReference type="PROSITE" id="PS50165">
    <property type="entry name" value="UVRC"/>
    <property type="match status" value="1"/>
</dbReference>
<dbReference type="InterPro" id="IPR036876">
    <property type="entry name" value="UVR_dom_sf"/>
</dbReference>
<dbReference type="Proteomes" id="UP000539372">
    <property type="component" value="Unassembled WGS sequence"/>
</dbReference>
<comment type="subcellular location">
    <subcellularLocation>
        <location evidence="7">Cytoplasm</location>
    </subcellularLocation>
</comment>
<proteinExistence type="inferred from homology"/>
<dbReference type="Pfam" id="PF14520">
    <property type="entry name" value="HHH_5"/>
    <property type="match status" value="1"/>
</dbReference>
<dbReference type="SUPFAM" id="SSF46600">
    <property type="entry name" value="C-terminal UvrC-binding domain of UvrB"/>
    <property type="match status" value="1"/>
</dbReference>
<reference evidence="12 13" key="1">
    <citation type="submission" date="2020-04" db="EMBL/GenBank/DDBJ databases">
        <title>Rhodospirillaceae bacterium KN72 isolated from deep sea.</title>
        <authorList>
            <person name="Zhang D.-C."/>
        </authorList>
    </citation>
    <scope>NUCLEOTIDE SEQUENCE [LARGE SCALE GENOMIC DNA]</scope>
    <source>
        <strain evidence="12 13">KN72</strain>
    </source>
</reference>
<keyword evidence="1 7" id="KW-0963">Cytoplasm</keyword>
<dbReference type="Pfam" id="PF02151">
    <property type="entry name" value="UVR"/>
    <property type="match status" value="1"/>
</dbReference>
<dbReference type="Pfam" id="PF01541">
    <property type="entry name" value="GIY-YIG"/>
    <property type="match status" value="1"/>
</dbReference>
<comment type="similarity">
    <text evidence="7">Belongs to the UvrC family.</text>
</comment>
<feature type="region of interest" description="Disordered" evidence="8">
    <location>
        <begin position="1"/>
        <end position="37"/>
    </location>
</feature>
<dbReference type="GO" id="GO:0003677">
    <property type="term" value="F:DNA binding"/>
    <property type="evidence" value="ECO:0007669"/>
    <property type="project" value="UniProtKB-UniRule"/>
</dbReference>
<dbReference type="InterPro" id="IPR038476">
    <property type="entry name" value="UvrC_RNase_H_dom_sf"/>
</dbReference>
<keyword evidence="3 7" id="KW-0228">DNA excision</keyword>
<dbReference type="Gene3D" id="1.10.150.20">
    <property type="entry name" value="5' to 3' exonuclease, C-terminal subdomain"/>
    <property type="match status" value="1"/>
</dbReference>
<dbReference type="Pfam" id="PF08459">
    <property type="entry name" value="UvrC_RNaseH_dom"/>
    <property type="match status" value="1"/>
</dbReference>
<evidence type="ECO:0000256" key="2">
    <source>
        <dbReference type="ARBA" id="ARBA00022763"/>
    </source>
</evidence>
<protein>
    <recommendedName>
        <fullName evidence="7">UvrABC system protein C</fullName>
        <shortName evidence="7">Protein UvrC</shortName>
    </recommendedName>
    <alternativeName>
        <fullName evidence="7">Excinuclease ABC subunit C</fullName>
    </alternativeName>
</protein>
<dbReference type="Gene3D" id="4.10.860.10">
    <property type="entry name" value="UVR domain"/>
    <property type="match status" value="1"/>
</dbReference>
<dbReference type="SUPFAM" id="SSF82771">
    <property type="entry name" value="GIY-YIG endonuclease"/>
    <property type="match status" value="1"/>
</dbReference>
<evidence type="ECO:0000313" key="12">
    <source>
        <dbReference type="EMBL" id="NMM45522.1"/>
    </source>
</evidence>
<dbReference type="InterPro" id="IPR010994">
    <property type="entry name" value="RuvA_2-like"/>
</dbReference>
<organism evidence="12 13">
    <name type="scientific">Pacificispira spongiicola</name>
    <dbReference type="NCBI Taxonomy" id="2729598"/>
    <lineage>
        <taxon>Bacteria</taxon>
        <taxon>Pseudomonadati</taxon>
        <taxon>Pseudomonadota</taxon>
        <taxon>Alphaproteobacteria</taxon>
        <taxon>Rhodospirillales</taxon>
        <taxon>Rhodospirillaceae</taxon>
        <taxon>Pacificispira</taxon>
    </lineage>
</organism>
<dbReference type="NCBIfam" id="TIGR00194">
    <property type="entry name" value="uvrC"/>
    <property type="match status" value="1"/>
</dbReference>
<feature type="domain" description="UVR" evidence="9">
    <location>
        <begin position="243"/>
        <end position="278"/>
    </location>
</feature>
<keyword evidence="6 7" id="KW-0742">SOS response</keyword>
<evidence type="ECO:0000313" key="13">
    <source>
        <dbReference type="Proteomes" id="UP000539372"/>
    </source>
</evidence>
<dbReference type="FunFam" id="3.40.1440.10:FF:000001">
    <property type="entry name" value="UvrABC system protein C"/>
    <property type="match status" value="1"/>
</dbReference>
<evidence type="ECO:0000259" key="9">
    <source>
        <dbReference type="PROSITE" id="PS50151"/>
    </source>
</evidence>
<dbReference type="SMART" id="SM00465">
    <property type="entry name" value="GIYc"/>
    <property type="match status" value="1"/>
</dbReference>
<evidence type="ECO:0000256" key="1">
    <source>
        <dbReference type="ARBA" id="ARBA00022490"/>
    </source>
</evidence>
<dbReference type="InterPro" id="IPR001162">
    <property type="entry name" value="UvrC_RNase_H_dom"/>
</dbReference>
<gene>
    <name evidence="7 12" type="primary">uvrC</name>
    <name evidence="12" type="ORF">HH303_13590</name>
</gene>
<dbReference type="GO" id="GO:0006289">
    <property type="term" value="P:nucleotide-excision repair"/>
    <property type="evidence" value="ECO:0007669"/>
    <property type="project" value="UniProtKB-UniRule"/>
</dbReference>
<dbReference type="GO" id="GO:0009380">
    <property type="term" value="C:excinuclease repair complex"/>
    <property type="evidence" value="ECO:0007669"/>
    <property type="project" value="InterPro"/>
</dbReference>
<feature type="domain" description="GIY-YIG" evidence="10">
    <location>
        <begin position="55"/>
        <end position="133"/>
    </location>
</feature>